<accession>A0AAX3EQC4</accession>
<dbReference type="EMBL" id="CP101191">
    <property type="protein sequence ID" value="UYW00234.1"/>
    <property type="molecule type" value="Genomic_DNA"/>
</dbReference>
<dbReference type="Proteomes" id="UP001163293">
    <property type="component" value="Plasmid unnamed6"/>
</dbReference>
<dbReference type="AlphaFoldDB" id="A0AAX3EQC4"/>
<gene>
    <name evidence="1" type="ORF">NL394_23865</name>
</gene>
<evidence type="ECO:0000313" key="1">
    <source>
        <dbReference type="EMBL" id="UYW00234.1"/>
    </source>
</evidence>
<reference evidence="1" key="1">
    <citation type="submission" date="2022-07" db="EMBL/GenBank/DDBJ databases">
        <authorList>
            <person name="Wu T."/>
        </authorList>
    </citation>
    <scope>NUCLEOTIDE SEQUENCE</scope>
    <source>
        <strain evidence="1">SD-1</strain>
        <plasmid evidence="1">unnamed6</plasmid>
    </source>
</reference>
<dbReference type="RefSeq" id="WP_264450253.1">
    <property type="nucleotide sequence ID" value="NZ_CP101191.1"/>
</dbReference>
<sequence>MTAPNIQRELIRLHGQANERSVWRRIQAAREMGLVETRRFVADKPAAVWLTREGMSVVGLSGDVTTPRLGQFHHDLHVLELAQWIVVERPQHMLVTEREMRRDDTPNNTENIEPQWAVHRRTADGRLSGGATRVYPDLVTVRGDGRHLIHEVEVSPKDIRRLVRLMMSYLHSDIVAGVRYYCLPLAIDRVQRAAELANARAAEQGIEKRISVVAFNALKLTAGDGEQR</sequence>
<organism evidence="1 2">
    <name type="scientific">Paenarthrobacter ureafaciens</name>
    <dbReference type="NCBI Taxonomy" id="37931"/>
    <lineage>
        <taxon>Bacteria</taxon>
        <taxon>Bacillati</taxon>
        <taxon>Actinomycetota</taxon>
        <taxon>Actinomycetes</taxon>
        <taxon>Micrococcales</taxon>
        <taxon>Micrococcaceae</taxon>
        <taxon>Paenarthrobacter</taxon>
    </lineage>
</organism>
<keyword evidence="1" id="KW-0614">Plasmid</keyword>
<name>A0AAX3EQC4_PAEUR</name>
<keyword evidence="2" id="KW-1185">Reference proteome</keyword>
<geneLocation type="plasmid" evidence="1 2">
    <name>unnamed6</name>
</geneLocation>
<proteinExistence type="predicted"/>
<protein>
    <submittedName>
        <fullName evidence="1">Uncharacterized protein</fullName>
    </submittedName>
</protein>
<evidence type="ECO:0000313" key="2">
    <source>
        <dbReference type="Proteomes" id="UP001163293"/>
    </source>
</evidence>